<reference evidence="2" key="1">
    <citation type="journal article" date="2011" name="J. Bacteriol.">
        <title>Genome sequences of eight morphologically diverse alphaproteobacteria.</title>
        <authorList>
            <consortium name="US DOE Joint Genome Institute"/>
            <person name="Brown P.J."/>
            <person name="Kysela D.T."/>
            <person name="Buechlein A."/>
            <person name="Hemmerich C."/>
            <person name="Brun Y.V."/>
        </authorList>
    </citation>
    <scope>NUCLEOTIDE SEQUENCE [LARGE SCALE GENOMIC DNA]</scope>
    <source>
        <strain evidence="2">ATCC 15264 / DSM 4735 / LMG 14903 / NBRC 16000 / CB 81</strain>
    </source>
</reference>
<evidence type="ECO:0000313" key="1">
    <source>
        <dbReference type="EMBL" id="ADL00558.1"/>
    </source>
</evidence>
<sequence length="322" mass="35108">MGRARPAFGDADMILTAQDAGPGSHVWYGNMVAPDVSEAGAEFRDRCENAYAQLAPWLDANFVKRFRTTTPDAVSEMFFALALQHSGWTLTQDRARRFDFAFTRPDHPGRLLVEVVTPSVTDWTAWEESEFGDGGVIRSFDERSRDAAMLRLSSALHDKAKVIGESIALGDVRPDDYRVVAISGVRLSQEMHLSLSAGGMPPDYARAFLPIGPMAVSVTVPKDYSRPPEFGEAHHVQSDTMTKTTGAQVQRAAFATDAYPHVDAVMFSPVSIAGFEHPAAQTTALHNPYSDYSGPVVRTGLAADYRLAICDTHLTLSIDKSG</sequence>
<accession>D9QF73</accession>
<dbReference type="HOGENOM" id="CLU_862421_0_0_5"/>
<evidence type="ECO:0000313" key="2">
    <source>
        <dbReference type="Proteomes" id="UP000002696"/>
    </source>
</evidence>
<dbReference type="RefSeq" id="WP_013268661.1">
    <property type="nucleotide sequence ID" value="NC_014375.1"/>
</dbReference>
<dbReference type="AlphaFoldDB" id="D9QF73"/>
<dbReference type="KEGG" id="bsb:Bresu_1246"/>
<dbReference type="InParanoid" id="D9QF73"/>
<protein>
    <submittedName>
        <fullName evidence="1">Uncharacterized protein</fullName>
    </submittedName>
</protein>
<proteinExistence type="predicted"/>
<dbReference type="Proteomes" id="UP000002696">
    <property type="component" value="Chromosome"/>
</dbReference>
<organism evidence="1 2">
    <name type="scientific">Brevundimonas subvibrioides (strain ATCC 15264 / DSM 4735 / LMG 14903 / NBRC 16000 / CB 81)</name>
    <name type="common">Caulobacter subvibrioides</name>
    <dbReference type="NCBI Taxonomy" id="633149"/>
    <lineage>
        <taxon>Bacteria</taxon>
        <taxon>Pseudomonadati</taxon>
        <taxon>Pseudomonadota</taxon>
        <taxon>Alphaproteobacteria</taxon>
        <taxon>Caulobacterales</taxon>
        <taxon>Caulobacteraceae</taxon>
        <taxon>Brevundimonas</taxon>
    </lineage>
</organism>
<dbReference type="BioCyc" id="BSUB633149:G1GM8-1243-MONOMER"/>
<keyword evidence="2" id="KW-1185">Reference proteome</keyword>
<gene>
    <name evidence="1" type="ordered locus">Bresu_1246</name>
</gene>
<name>D9QF73_BRESC</name>
<dbReference type="EMBL" id="CP002102">
    <property type="protein sequence ID" value="ADL00558.1"/>
    <property type="molecule type" value="Genomic_DNA"/>
</dbReference>